<keyword evidence="6" id="KW-0805">Transcription regulation</keyword>
<dbReference type="PROSITE" id="PS50157">
    <property type="entry name" value="ZINC_FINGER_C2H2_2"/>
    <property type="match status" value="6"/>
</dbReference>
<keyword evidence="3" id="KW-0677">Repeat</keyword>
<feature type="domain" description="C2H2-type" evidence="11">
    <location>
        <begin position="26"/>
        <end position="54"/>
    </location>
</feature>
<dbReference type="Pfam" id="PF12874">
    <property type="entry name" value="zf-met"/>
    <property type="match status" value="1"/>
</dbReference>
<dbReference type="EMBL" id="JANAVB010020597">
    <property type="protein sequence ID" value="KAJ6826909.1"/>
    <property type="molecule type" value="Genomic_DNA"/>
</dbReference>
<dbReference type="Proteomes" id="UP001140949">
    <property type="component" value="Unassembled WGS sequence"/>
</dbReference>
<comment type="subcellular location">
    <subcellularLocation>
        <location evidence="1">Nucleus</location>
    </subcellularLocation>
</comment>
<feature type="compositionally biased region" description="Acidic residues" evidence="10">
    <location>
        <begin position="50"/>
        <end position="65"/>
    </location>
</feature>
<dbReference type="GO" id="GO:0006357">
    <property type="term" value="P:regulation of transcription by RNA polymerase II"/>
    <property type="evidence" value="ECO:0007669"/>
    <property type="project" value="TreeGrafter"/>
</dbReference>
<dbReference type="FunFam" id="3.30.160.60:FF:000100">
    <property type="entry name" value="Zinc finger 45-like"/>
    <property type="match status" value="1"/>
</dbReference>
<evidence type="ECO:0000256" key="9">
    <source>
        <dbReference type="PROSITE-ProRule" id="PRU00042"/>
    </source>
</evidence>
<evidence type="ECO:0000256" key="5">
    <source>
        <dbReference type="ARBA" id="ARBA00022833"/>
    </source>
</evidence>
<dbReference type="GO" id="GO:0008270">
    <property type="term" value="F:zinc ion binding"/>
    <property type="evidence" value="ECO:0007669"/>
    <property type="project" value="UniProtKB-KW"/>
</dbReference>
<name>A0AAX6GE21_IRIPA</name>
<dbReference type="Pfam" id="PF00096">
    <property type="entry name" value="zf-C2H2"/>
    <property type="match status" value="4"/>
</dbReference>
<evidence type="ECO:0000256" key="1">
    <source>
        <dbReference type="ARBA" id="ARBA00004123"/>
    </source>
</evidence>
<dbReference type="GO" id="GO:0080084">
    <property type="term" value="F:5S rDNA binding"/>
    <property type="evidence" value="ECO:0007669"/>
    <property type="project" value="TreeGrafter"/>
</dbReference>
<dbReference type="InterPro" id="IPR013087">
    <property type="entry name" value="Znf_C2H2_type"/>
</dbReference>
<dbReference type="PROSITE" id="PS00028">
    <property type="entry name" value="ZINC_FINGER_C2H2_1"/>
    <property type="match status" value="7"/>
</dbReference>
<dbReference type="InterPro" id="IPR036236">
    <property type="entry name" value="Znf_C2H2_sf"/>
</dbReference>
<evidence type="ECO:0000256" key="10">
    <source>
        <dbReference type="SAM" id="MobiDB-lite"/>
    </source>
</evidence>
<dbReference type="SUPFAM" id="SSF57667">
    <property type="entry name" value="beta-beta-alpha zinc fingers"/>
    <property type="match status" value="4"/>
</dbReference>
<dbReference type="PANTHER" id="PTHR46179:SF13">
    <property type="entry name" value="C2H2-TYPE DOMAIN-CONTAINING PROTEIN"/>
    <property type="match status" value="1"/>
</dbReference>
<keyword evidence="7" id="KW-0804">Transcription</keyword>
<evidence type="ECO:0000256" key="2">
    <source>
        <dbReference type="ARBA" id="ARBA00022723"/>
    </source>
</evidence>
<feature type="domain" description="C2H2-type" evidence="11">
    <location>
        <begin position="72"/>
        <end position="99"/>
    </location>
</feature>
<feature type="domain" description="C2H2-type" evidence="11">
    <location>
        <begin position="129"/>
        <end position="159"/>
    </location>
</feature>
<keyword evidence="5" id="KW-0862">Zinc</keyword>
<evidence type="ECO:0000256" key="6">
    <source>
        <dbReference type="ARBA" id="ARBA00023015"/>
    </source>
</evidence>
<dbReference type="InterPro" id="IPR051061">
    <property type="entry name" value="Zinc_finger_trans_reg"/>
</dbReference>
<comment type="caution">
    <text evidence="12">The sequence shown here is derived from an EMBL/GenBank/DDBJ whole genome shotgun (WGS) entry which is preliminary data.</text>
</comment>
<dbReference type="GO" id="GO:0003700">
    <property type="term" value="F:DNA-binding transcription factor activity"/>
    <property type="evidence" value="ECO:0007669"/>
    <property type="project" value="TreeGrafter"/>
</dbReference>
<evidence type="ECO:0000256" key="4">
    <source>
        <dbReference type="ARBA" id="ARBA00022771"/>
    </source>
</evidence>
<feature type="domain" description="C2H2-type" evidence="11">
    <location>
        <begin position="171"/>
        <end position="195"/>
    </location>
</feature>
<gene>
    <name evidence="12" type="ORF">M6B38_369640</name>
</gene>
<protein>
    <submittedName>
        <fullName evidence="12">Transcription factor IIIA-like isoform X1</fullName>
    </submittedName>
</protein>
<evidence type="ECO:0000313" key="13">
    <source>
        <dbReference type="Proteomes" id="UP001140949"/>
    </source>
</evidence>
<evidence type="ECO:0000313" key="12">
    <source>
        <dbReference type="EMBL" id="KAJ6826909.1"/>
    </source>
</evidence>
<evidence type="ECO:0000256" key="8">
    <source>
        <dbReference type="ARBA" id="ARBA00023242"/>
    </source>
</evidence>
<feature type="domain" description="C2H2-type" evidence="11">
    <location>
        <begin position="261"/>
        <end position="291"/>
    </location>
</feature>
<feature type="domain" description="C2H2-type" evidence="11">
    <location>
        <begin position="100"/>
        <end position="129"/>
    </location>
</feature>
<proteinExistence type="predicted"/>
<dbReference type="PANTHER" id="PTHR46179">
    <property type="entry name" value="ZINC FINGER PROTEIN"/>
    <property type="match status" value="1"/>
</dbReference>
<feature type="region of interest" description="Disordered" evidence="10">
    <location>
        <begin position="48"/>
        <end position="67"/>
    </location>
</feature>
<evidence type="ECO:0000256" key="7">
    <source>
        <dbReference type="ARBA" id="ARBA00023163"/>
    </source>
</evidence>
<keyword evidence="13" id="KW-1185">Reference proteome</keyword>
<reference evidence="12" key="1">
    <citation type="journal article" date="2023" name="GigaByte">
        <title>Genome assembly of the bearded iris, Iris pallida Lam.</title>
        <authorList>
            <person name="Bruccoleri R.E."/>
            <person name="Oakeley E.J."/>
            <person name="Faust A.M.E."/>
            <person name="Altorfer M."/>
            <person name="Dessus-Babus S."/>
            <person name="Burckhardt D."/>
            <person name="Oertli M."/>
            <person name="Naumann U."/>
            <person name="Petersen F."/>
            <person name="Wong J."/>
        </authorList>
    </citation>
    <scope>NUCLEOTIDE SEQUENCE</scope>
    <source>
        <strain evidence="12">GSM-AAB239-AS_SAM_17_03QT</strain>
    </source>
</reference>
<organism evidence="12 13">
    <name type="scientific">Iris pallida</name>
    <name type="common">Sweet iris</name>
    <dbReference type="NCBI Taxonomy" id="29817"/>
    <lineage>
        <taxon>Eukaryota</taxon>
        <taxon>Viridiplantae</taxon>
        <taxon>Streptophyta</taxon>
        <taxon>Embryophyta</taxon>
        <taxon>Tracheophyta</taxon>
        <taxon>Spermatophyta</taxon>
        <taxon>Magnoliopsida</taxon>
        <taxon>Liliopsida</taxon>
        <taxon>Asparagales</taxon>
        <taxon>Iridaceae</taxon>
        <taxon>Iridoideae</taxon>
        <taxon>Irideae</taxon>
        <taxon>Iris</taxon>
    </lineage>
</organism>
<dbReference type="AlphaFoldDB" id="A0AAX6GE21"/>
<evidence type="ECO:0000259" key="11">
    <source>
        <dbReference type="PROSITE" id="PS50157"/>
    </source>
</evidence>
<keyword evidence="2" id="KW-0479">Metal-binding</keyword>
<accession>A0AAX6GE21</accession>
<dbReference type="SMART" id="SM00355">
    <property type="entry name" value="ZnF_C2H2"/>
    <property type="match status" value="9"/>
</dbReference>
<reference evidence="12" key="2">
    <citation type="submission" date="2023-04" db="EMBL/GenBank/DDBJ databases">
        <authorList>
            <person name="Bruccoleri R.E."/>
            <person name="Oakeley E.J."/>
            <person name="Faust A.-M."/>
            <person name="Dessus-Babus S."/>
            <person name="Altorfer M."/>
            <person name="Burckhardt D."/>
            <person name="Oertli M."/>
            <person name="Naumann U."/>
            <person name="Petersen F."/>
            <person name="Wong J."/>
        </authorList>
    </citation>
    <scope>NUCLEOTIDE SEQUENCE</scope>
    <source>
        <strain evidence="12">GSM-AAB239-AS_SAM_17_03QT</strain>
        <tissue evidence="12">Leaf</tissue>
    </source>
</reference>
<keyword evidence="4 9" id="KW-0863">Zinc-finger</keyword>
<dbReference type="Gene3D" id="3.30.160.60">
    <property type="entry name" value="Classic Zinc Finger"/>
    <property type="match status" value="5"/>
</dbReference>
<evidence type="ECO:0000256" key="3">
    <source>
        <dbReference type="ARBA" id="ARBA00022737"/>
    </source>
</evidence>
<dbReference type="GO" id="GO:0005730">
    <property type="term" value="C:nucleolus"/>
    <property type="evidence" value="ECO:0007669"/>
    <property type="project" value="TreeGrafter"/>
</dbReference>
<keyword evidence="8" id="KW-0539">Nucleus</keyword>
<sequence length="378" mass="43575">MESMDSGDAQVGDEIKKPIFRDIRRYYCEYCGICRSKKSLIRSHVLDEHKEEEDANESGGTEETEATNKVQYSCEVCDATFRKPAYLKQHMQGHSLERPFTCALEDCPFSYRRKDHLNRHLLTHQGKLFACPIETCDKKFVYQGNMTRHVKEMHDDESSSGEGEIEGEKLYTCSEVGCGKSFKYPSKLKKHEDSHVKLDYVEVICGQPGCFKKFTNSDCLKAHIQACHQYTQCDICGTAQLKKNFKRHQRAHQECDAAERIGCSFEGCQYTFSNKSNLEIHVRAVHQELRPFSCRIAGCEKSFPYKHVRDNHEKSGVHVYVQGDFVETDEQWQSRPRGGRKRKPVTVETLTRRRVGPLGQDSVLDDGTEYLRWLLSDD</sequence>